<dbReference type="HAMAP" id="MF_01200_B">
    <property type="entry name" value="OMPdecase_type1_B"/>
    <property type="match status" value="1"/>
</dbReference>
<comment type="catalytic activity">
    <reaction evidence="6">
        <text>orotidine 5'-phosphate + H(+) = UMP + CO2</text>
        <dbReference type="Rhea" id="RHEA:11596"/>
        <dbReference type="ChEBI" id="CHEBI:15378"/>
        <dbReference type="ChEBI" id="CHEBI:16526"/>
        <dbReference type="ChEBI" id="CHEBI:57538"/>
        <dbReference type="ChEBI" id="CHEBI:57865"/>
        <dbReference type="EC" id="4.1.1.23"/>
    </reaction>
</comment>
<feature type="binding site" evidence="6">
    <location>
        <position position="17"/>
    </location>
    <ligand>
        <name>substrate</name>
    </ligand>
</feature>
<comment type="function">
    <text evidence="1 6">Catalyzes the decarboxylation of orotidine 5'-monophosphate (OMP) to uridine 5'-monophosphate (UMP).</text>
</comment>
<dbReference type="InterPro" id="IPR011060">
    <property type="entry name" value="RibuloseP-bd_barrel"/>
</dbReference>
<dbReference type="NCBIfam" id="TIGR01740">
    <property type="entry name" value="pyrF"/>
    <property type="match status" value="1"/>
</dbReference>
<dbReference type="RefSeq" id="WP_379084383.1">
    <property type="nucleotide sequence ID" value="NZ_JBHTJO010000001.1"/>
</dbReference>
<dbReference type="Pfam" id="PF00215">
    <property type="entry name" value="OMPdecase"/>
    <property type="match status" value="1"/>
</dbReference>
<dbReference type="CDD" id="cd04725">
    <property type="entry name" value="OMP_decarboxylase_like"/>
    <property type="match status" value="1"/>
</dbReference>
<name>A0ABW3J7D7_9HYPH</name>
<dbReference type="EC" id="4.1.1.23" evidence="6"/>
<feature type="binding site" evidence="6">
    <location>
        <position position="192"/>
    </location>
    <ligand>
        <name>substrate</name>
    </ligand>
</feature>
<sequence length="238" mass="24533">MSAAPGHPRDRLMVAIDVPGPDEAKALIETIGDAAGVFKIGLELLFSGGFALVDELAAKGHKIFLDAKLLDIETTVERATAAIAKSGAAFLTVHATDTKTLEAAVRGRGSSDLKLLGVTVLTNLGPADLKQQGIIEPAVALVPQRAQLAEEAGFDGVVCSGKEASALRERLGRDFLIVTPGIRPAGVAANDQTRAVTPEAAIKAGASYLVVGRPITKADDPRGAAEKIVEEIDAALSA</sequence>
<feature type="binding site" evidence="6">
    <location>
        <position position="122"/>
    </location>
    <ligand>
        <name>substrate</name>
    </ligand>
</feature>
<dbReference type="PANTHER" id="PTHR32119:SF2">
    <property type="entry name" value="OROTIDINE 5'-PHOSPHATE DECARBOXYLASE"/>
    <property type="match status" value="1"/>
</dbReference>
<keyword evidence="9" id="KW-1185">Reference proteome</keyword>
<evidence type="ECO:0000313" key="9">
    <source>
        <dbReference type="Proteomes" id="UP001597102"/>
    </source>
</evidence>
<dbReference type="Proteomes" id="UP001597102">
    <property type="component" value="Unassembled WGS sequence"/>
</dbReference>
<comment type="similarity">
    <text evidence="6">Belongs to the OMP decarboxylase family. Type 1 subfamily.</text>
</comment>
<accession>A0ABW3J7D7</accession>
<feature type="binding site" evidence="6">
    <location>
        <position position="213"/>
    </location>
    <ligand>
        <name>substrate</name>
    </ligand>
</feature>
<feature type="binding site" evidence="6">
    <location>
        <position position="39"/>
    </location>
    <ligand>
        <name>substrate</name>
    </ligand>
</feature>
<evidence type="ECO:0000259" key="7">
    <source>
        <dbReference type="SMART" id="SM00934"/>
    </source>
</evidence>
<dbReference type="SMART" id="SM00934">
    <property type="entry name" value="OMPdecase"/>
    <property type="match status" value="1"/>
</dbReference>
<dbReference type="EMBL" id="JBHTJO010000001">
    <property type="protein sequence ID" value="MFD0985671.1"/>
    <property type="molecule type" value="Genomic_DNA"/>
</dbReference>
<keyword evidence="4 6" id="KW-0665">Pyrimidine biosynthesis</keyword>
<evidence type="ECO:0000256" key="1">
    <source>
        <dbReference type="ARBA" id="ARBA00002356"/>
    </source>
</evidence>
<comment type="caution">
    <text evidence="8">The sequence shown here is derived from an EMBL/GenBank/DDBJ whole genome shotgun (WGS) entry which is preliminary data.</text>
</comment>
<keyword evidence="5 6" id="KW-0456">Lyase</keyword>
<dbReference type="SUPFAM" id="SSF51366">
    <property type="entry name" value="Ribulose-phoshate binding barrel"/>
    <property type="match status" value="1"/>
</dbReference>
<dbReference type="PANTHER" id="PTHR32119">
    <property type="entry name" value="OROTIDINE 5'-PHOSPHATE DECARBOXYLASE"/>
    <property type="match status" value="1"/>
</dbReference>
<evidence type="ECO:0000256" key="5">
    <source>
        <dbReference type="ARBA" id="ARBA00023239"/>
    </source>
</evidence>
<feature type="active site" description="Proton donor" evidence="6">
    <location>
        <position position="68"/>
    </location>
</feature>
<dbReference type="NCBIfam" id="NF001273">
    <property type="entry name" value="PRK00230.1"/>
    <property type="match status" value="1"/>
</dbReference>
<proteinExistence type="inferred from homology"/>
<evidence type="ECO:0000256" key="4">
    <source>
        <dbReference type="ARBA" id="ARBA00022975"/>
    </source>
</evidence>
<comment type="pathway">
    <text evidence="2 6">Pyrimidine metabolism; UMP biosynthesis via de novo pathway; UMP from orotate: step 2/2.</text>
</comment>
<evidence type="ECO:0000256" key="3">
    <source>
        <dbReference type="ARBA" id="ARBA00022793"/>
    </source>
</evidence>
<feature type="binding site" evidence="6">
    <location>
        <begin position="66"/>
        <end position="75"/>
    </location>
    <ligand>
        <name>substrate</name>
    </ligand>
</feature>
<keyword evidence="3 6" id="KW-0210">Decarboxylase</keyword>
<organism evidence="8 9">
    <name type="scientific">Methyloligella solikamskensis</name>
    <dbReference type="NCBI Taxonomy" id="1177756"/>
    <lineage>
        <taxon>Bacteria</taxon>
        <taxon>Pseudomonadati</taxon>
        <taxon>Pseudomonadota</taxon>
        <taxon>Alphaproteobacteria</taxon>
        <taxon>Hyphomicrobiales</taxon>
        <taxon>Hyphomicrobiaceae</taxon>
        <taxon>Methyloligella</taxon>
    </lineage>
</organism>
<dbReference type="Gene3D" id="3.20.20.70">
    <property type="entry name" value="Aldolase class I"/>
    <property type="match status" value="1"/>
</dbReference>
<feature type="binding site" evidence="6">
    <location>
        <position position="212"/>
    </location>
    <ligand>
        <name>substrate</name>
    </ligand>
</feature>
<feature type="domain" description="Orotidine 5'-phosphate decarboxylase" evidence="7">
    <location>
        <begin position="11"/>
        <end position="228"/>
    </location>
</feature>
<comment type="subunit">
    <text evidence="6">Homodimer.</text>
</comment>
<dbReference type="InterPro" id="IPR014732">
    <property type="entry name" value="OMPdecase"/>
</dbReference>
<dbReference type="GO" id="GO:0004590">
    <property type="term" value="F:orotidine-5'-phosphate decarboxylase activity"/>
    <property type="evidence" value="ECO:0007669"/>
    <property type="project" value="UniProtKB-EC"/>
</dbReference>
<reference evidence="9" key="1">
    <citation type="journal article" date="2019" name="Int. J. Syst. Evol. Microbiol.">
        <title>The Global Catalogue of Microorganisms (GCM) 10K type strain sequencing project: providing services to taxonomists for standard genome sequencing and annotation.</title>
        <authorList>
            <consortium name="The Broad Institute Genomics Platform"/>
            <consortium name="The Broad Institute Genome Sequencing Center for Infectious Disease"/>
            <person name="Wu L."/>
            <person name="Ma J."/>
        </authorList>
    </citation>
    <scope>NUCLEOTIDE SEQUENCE [LARGE SCALE GENOMIC DNA]</scope>
    <source>
        <strain evidence="9">CCUG 61697</strain>
    </source>
</reference>
<dbReference type="InterPro" id="IPR001754">
    <property type="entry name" value="OMPdeCOase_dom"/>
</dbReference>
<feature type="binding site" evidence="6">
    <location>
        <position position="183"/>
    </location>
    <ligand>
        <name>substrate</name>
    </ligand>
</feature>
<evidence type="ECO:0000256" key="6">
    <source>
        <dbReference type="HAMAP-Rule" id="MF_01200"/>
    </source>
</evidence>
<evidence type="ECO:0000256" key="2">
    <source>
        <dbReference type="ARBA" id="ARBA00004861"/>
    </source>
</evidence>
<gene>
    <name evidence="6 8" type="primary">pyrF</name>
    <name evidence="8" type="ORF">ACFQ2F_00995</name>
</gene>
<protein>
    <recommendedName>
        <fullName evidence="6">Orotidine 5'-phosphate decarboxylase</fullName>
        <ecNumber evidence="6">4.1.1.23</ecNumber>
    </recommendedName>
    <alternativeName>
        <fullName evidence="6">OMP decarboxylase</fullName>
        <shortName evidence="6">OMPDCase</shortName>
        <shortName evidence="6">OMPdecase</shortName>
    </alternativeName>
</protein>
<evidence type="ECO:0000313" key="8">
    <source>
        <dbReference type="EMBL" id="MFD0985671.1"/>
    </source>
</evidence>
<dbReference type="InterPro" id="IPR047596">
    <property type="entry name" value="OMPdecase_bac"/>
</dbReference>
<dbReference type="InterPro" id="IPR013785">
    <property type="entry name" value="Aldolase_TIM"/>
</dbReference>